<dbReference type="EC" id="3.1.26.11" evidence="4"/>
<dbReference type="GO" id="GO:0005739">
    <property type="term" value="C:mitochondrion"/>
    <property type="evidence" value="ECO:0007669"/>
    <property type="project" value="TreeGrafter"/>
</dbReference>
<evidence type="ECO:0000256" key="7">
    <source>
        <dbReference type="ARBA" id="ARBA00022723"/>
    </source>
</evidence>
<name>R8BXH8_PHAM7</name>
<comment type="similarity">
    <text evidence="3">Belongs to the RNase Z family.</text>
</comment>
<evidence type="ECO:0000256" key="10">
    <source>
        <dbReference type="ARBA" id="ARBA00022833"/>
    </source>
</evidence>
<dbReference type="InterPro" id="IPR036866">
    <property type="entry name" value="RibonucZ/Hydroxyglut_hydro"/>
</dbReference>
<feature type="domain" description="Metallo-beta-lactamase" evidence="12">
    <location>
        <begin position="480"/>
        <end position="684"/>
    </location>
</feature>
<evidence type="ECO:0000313" key="14">
    <source>
        <dbReference type="Proteomes" id="UP000014074"/>
    </source>
</evidence>
<evidence type="ECO:0000256" key="6">
    <source>
        <dbReference type="ARBA" id="ARBA00022722"/>
    </source>
</evidence>
<dbReference type="Proteomes" id="UP000014074">
    <property type="component" value="Unassembled WGS sequence"/>
</dbReference>
<dbReference type="EMBL" id="KB932800">
    <property type="protein sequence ID" value="EOO04106.1"/>
    <property type="molecule type" value="Genomic_DNA"/>
</dbReference>
<organism evidence="13 14">
    <name type="scientific">Phaeoacremonium minimum (strain UCR-PA7)</name>
    <name type="common">Esca disease fungus</name>
    <name type="synonym">Togninia minima</name>
    <dbReference type="NCBI Taxonomy" id="1286976"/>
    <lineage>
        <taxon>Eukaryota</taxon>
        <taxon>Fungi</taxon>
        <taxon>Dikarya</taxon>
        <taxon>Ascomycota</taxon>
        <taxon>Pezizomycotina</taxon>
        <taxon>Sordariomycetes</taxon>
        <taxon>Sordariomycetidae</taxon>
        <taxon>Togniniales</taxon>
        <taxon>Togniniaceae</taxon>
        <taxon>Phaeoacremonium</taxon>
    </lineage>
</organism>
<keyword evidence="7" id="KW-0479">Metal-binding</keyword>
<evidence type="ECO:0000256" key="2">
    <source>
        <dbReference type="ARBA" id="ARBA00001947"/>
    </source>
</evidence>
<dbReference type="CDD" id="cd07718">
    <property type="entry name" value="RNaseZ_ELAC1_ELAC2-C-term-like_MBL-fold"/>
    <property type="match status" value="1"/>
</dbReference>
<dbReference type="SMART" id="SM00849">
    <property type="entry name" value="Lactamase_B"/>
    <property type="match status" value="1"/>
</dbReference>
<dbReference type="PANTHER" id="PTHR12553">
    <property type="entry name" value="ZINC PHOSPHODIESTERASE ELAC PROTEIN 2"/>
    <property type="match status" value="1"/>
</dbReference>
<dbReference type="RefSeq" id="XP_007911183.1">
    <property type="nucleotide sequence ID" value="XM_007912992.1"/>
</dbReference>
<feature type="region of interest" description="Disordered" evidence="11">
    <location>
        <begin position="128"/>
        <end position="152"/>
    </location>
</feature>
<dbReference type="GO" id="GO:0046872">
    <property type="term" value="F:metal ion binding"/>
    <property type="evidence" value="ECO:0007669"/>
    <property type="project" value="UniProtKB-KW"/>
</dbReference>
<dbReference type="GO" id="GO:0042781">
    <property type="term" value="F:3'-tRNA processing endoribonuclease activity"/>
    <property type="evidence" value="ECO:0007669"/>
    <property type="project" value="UniProtKB-EC"/>
</dbReference>
<evidence type="ECO:0000313" key="13">
    <source>
        <dbReference type="EMBL" id="EOO04106.1"/>
    </source>
</evidence>
<evidence type="ECO:0000256" key="11">
    <source>
        <dbReference type="SAM" id="MobiDB-lite"/>
    </source>
</evidence>
<keyword evidence="10" id="KW-0862">Zinc</keyword>
<reference evidence="14" key="1">
    <citation type="journal article" date="2013" name="Genome Announc.">
        <title>Draft genome sequence of the ascomycete Phaeoacremonium aleophilum strain UCR-PA7, a causal agent of the esca disease complex in grapevines.</title>
        <authorList>
            <person name="Blanco-Ulate B."/>
            <person name="Rolshausen P."/>
            <person name="Cantu D."/>
        </authorList>
    </citation>
    <scope>NUCLEOTIDE SEQUENCE [LARGE SCALE GENOMIC DNA]</scope>
    <source>
        <strain evidence="14">UCR-PA7</strain>
    </source>
</reference>
<evidence type="ECO:0000256" key="8">
    <source>
        <dbReference type="ARBA" id="ARBA00022759"/>
    </source>
</evidence>
<protein>
    <recommendedName>
        <fullName evidence="4">ribonuclease Z</fullName>
        <ecNumber evidence="4">3.1.26.11</ecNumber>
    </recommendedName>
</protein>
<dbReference type="InterPro" id="IPR027794">
    <property type="entry name" value="tRNase_Z_dom"/>
</dbReference>
<sequence length="766" mass="84608">MLSSVQVLSTPTADTPGACLLLHFENRRYLFGHVAEGTQRITTQRKVALAKSEEIFLTGPISWKNVGGLLGMILTIADVVAGQKASRAAENEKKKAKNKAPVSAADGSAPDWQDSNIQVWYVLLNPDGPSKAPSRKRSHDMISDPEDDEENGGITEAEQKINDQQTIDAVVNHMFDSDWQLDALVETTLHKAKLPAMLFVKDENGRIKKYEGPMPGGLVQVPDLPVLNQPRRGKFNVKEAERLGVKKEEYKLLTQGKPVTSKDGQTVTPDMVVGATIEGDGFAIVDIPDISYVDAFLARPEWSNIKIMKTVQAIYWTLGSGVAQDARIQDFMKQHPSMRHTVFSTDICSNILALESPAAASIKNNRIDPERFPLLHFNNQASGSIVSDKIRPFEIAQPGATMQLAPQLLFQDDKVVPLIDTKRAYREVQGDVLSLCDAARAKITPEFLANVEETEKDIPNRDAEIIPLGTGSALPSKYRNVSATLVRVPGYGNYLFDCGENTLGQIHRFYGFEAADEMLRDLKAIWISHLHADHHLGTASVIRAWRDATAASNSHKDARLAVASHVNMLDWLREYADVEDYGYDRLRLVELKGPPARDGICTPIHFEGAERDAFGLSSIEACRVDHCFGALACVLSWPSGLKIAYSGDCRPSSTFAKIGRGATLLIHEATLDDELSGDALVKKHSTMSEALGVAREMEARRVLLTHFSQRYPKIPVFGNDSGENGVKDHQVVLMAFDHMRVKLGDFQQAELFLPALRKLLEEDDDK</sequence>
<dbReference type="GeneID" id="19324360"/>
<evidence type="ECO:0000256" key="5">
    <source>
        <dbReference type="ARBA" id="ARBA00022694"/>
    </source>
</evidence>
<dbReference type="Gene3D" id="3.60.15.10">
    <property type="entry name" value="Ribonuclease Z/Hydroxyacylglutathione hydrolase-like"/>
    <property type="match status" value="2"/>
</dbReference>
<comment type="cofactor">
    <cofactor evidence="2">
        <name>Zn(2+)</name>
        <dbReference type="ChEBI" id="CHEBI:29105"/>
    </cofactor>
</comment>
<evidence type="ECO:0000256" key="3">
    <source>
        <dbReference type="ARBA" id="ARBA00007823"/>
    </source>
</evidence>
<proteinExistence type="inferred from homology"/>
<keyword evidence="8" id="KW-0255">Endonuclease</keyword>
<dbReference type="OrthoDB" id="527344at2759"/>
<dbReference type="PANTHER" id="PTHR12553:SF49">
    <property type="entry name" value="ZINC PHOSPHODIESTERASE ELAC PROTEIN 2"/>
    <property type="match status" value="1"/>
</dbReference>
<accession>R8BXH8</accession>
<dbReference type="SUPFAM" id="SSF56281">
    <property type="entry name" value="Metallo-hydrolase/oxidoreductase"/>
    <property type="match status" value="1"/>
</dbReference>
<feature type="region of interest" description="Disordered" evidence="11">
    <location>
        <begin position="89"/>
        <end position="111"/>
    </location>
</feature>
<dbReference type="InterPro" id="IPR001279">
    <property type="entry name" value="Metallo-B-lactamas"/>
</dbReference>
<evidence type="ECO:0000256" key="4">
    <source>
        <dbReference type="ARBA" id="ARBA00012477"/>
    </source>
</evidence>
<comment type="catalytic activity">
    <reaction evidence="1">
        <text>Endonucleolytic cleavage of RNA, removing extra 3' nucleotides from tRNA precursor, generating 3' termini of tRNAs. A 3'-hydroxy group is left at the tRNA terminus and a 5'-phosphoryl group is left at the trailer molecule.</text>
        <dbReference type="EC" id="3.1.26.11"/>
    </reaction>
</comment>
<dbReference type="InterPro" id="IPR047151">
    <property type="entry name" value="RNZ2-like"/>
</dbReference>
<dbReference type="HOGENOM" id="CLU_006220_0_0_1"/>
<dbReference type="GO" id="GO:1990180">
    <property type="term" value="P:mitochondrial tRNA 3'-end processing"/>
    <property type="evidence" value="ECO:0007669"/>
    <property type="project" value="TreeGrafter"/>
</dbReference>
<evidence type="ECO:0000256" key="1">
    <source>
        <dbReference type="ARBA" id="ARBA00000402"/>
    </source>
</evidence>
<keyword evidence="14" id="KW-1185">Reference proteome</keyword>
<keyword evidence="9" id="KW-0378">Hydrolase</keyword>
<keyword evidence="5" id="KW-0819">tRNA processing</keyword>
<keyword evidence="6" id="KW-0540">Nuclease</keyword>
<dbReference type="eggNOG" id="KOG2121">
    <property type="taxonomic scope" value="Eukaryota"/>
</dbReference>
<dbReference type="Pfam" id="PF12706">
    <property type="entry name" value="Lactamase_B_2"/>
    <property type="match status" value="1"/>
</dbReference>
<evidence type="ECO:0000256" key="9">
    <source>
        <dbReference type="ARBA" id="ARBA00022801"/>
    </source>
</evidence>
<evidence type="ECO:0000259" key="12">
    <source>
        <dbReference type="SMART" id="SM00849"/>
    </source>
</evidence>
<dbReference type="Pfam" id="PF13691">
    <property type="entry name" value="Lactamase_B_4"/>
    <property type="match status" value="1"/>
</dbReference>
<dbReference type="KEGG" id="tmn:UCRPA7_396"/>
<gene>
    <name evidence="13" type="ORF">UCRPA7_396</name>
</gene>
<dbReference type="AlphaFoldDB" id="R8BXH8"/>